<dbReference type="AlphaFoldDB" id="A0A699J9Z5"/>
<feature type="compositionally biased region" description="Low complexity" evidence="1">
    <location>
        <begin position="95"/>
        <end position="111"/>
    </location>
</feature>
<reference evidence="2" key="1">
    <citation type="journal article" date="2019" name="Sci. Rep.">
        <title>Draft genome of Tanacetum cinerariifolium, the natural source of mosquito coil.</title>
        <authorList>
            <person name="Yamashiro T."/>
            <person name="Shiraishi A."/>
            <person name="Satake H."/>
            <person name="Nakayama K."/>
        </authorList>
    </citation>
    <scope>NUCLEOTIDE SEQUENCE</scope>
</reference>
<accession>A0A699J9Z5</accession>
<sequence length="111" mass="12061">MVAPAINISSDVSEESVTSVVSRVILLGTIPTDIPIIPDMPTDLPTIPELHVVSPFLCSNDSESESADELPERHVSLRPHDDMVSRWRDRVRFRTSSPSGSSSSDTTISST</sequence>
<evidence type="ECO:0000313" key="2">
    <source>
        <dbReference type="EMBL" id="GFA21364.1"/>
    </source>
</evidence>
<dbReference type="EMBL" id="BKCJ010386673">
    <property type="protein sequence ID" value="GFA21364.1"/>
    <property type="molecule type" value="Genomic_DNA"/>
</dbReference>
<evidence type="ECO:0000256" key="1">
    <source>
        <dbReference type="SAM" id="MobiDB-lite"/>
    </source>
</evidence>
<gene>
    <name evidence="2" type="ORF">Tci_593336</name>
</gene>
<proteinExistence type="predicted"/>
<protein>
    <submittedName>
        <fullName evidence="2">Uncharacterized protein</fullName>
    </submittedName>
</protein>
<organism evidence="2">
    <name type="scientific">Tanacetum cinerariifolium</name>
    <name type="common">Dalmatian daisy</name>
    <name type="synonym">Chrysanthemum cinerariifolium</name>
    <dbReference type="NCBI Taxonomy" id="118510"/>
    <lineage>
        <taxon>Eukaryota</taxon>
        <taxon>Viridiplantae</taxon>
        <taxon>Streptophyta</taxon>
        <taxon>Embryophyta</taxon>
        <taxon>Tracheophyta</taxon>
        <taxon>Spermatophyta</taxon>
        <taxon>Magnoliopsida</taxon>
        <taxon>eudicotyledons</taxon>
        <taxon>Gunneridae</taxon>
        <taxon>Pentapetalae</taxon>
        <taxon>asterids</taxon>
        <taxon>campanulids</taxon>
        <taxon>Asterales</taxon>
        <taxon>Asteraceae</taxon>
        <taxon>Asteroideae</taxon>
        <taxon>Anthemideae</taxon>
        <taxon>Anthemidinae</taxon>
        <taxon>Tanacetum</taxon>
    </lineage>
</organism>
<comment type="caution">
    <text evidence="2">The sequence shown here is derived from an EMBL/GenBank/DDBJ whole genome shotgun (WGS) entry which is preliminary data.</text>
</comment>
<feature type="region of interest" description="Disordered" evidence="1">
    <location>
        <begin position="91"/>
        <end position="111"/>
    </location>
</feature>
<name>A0A699J9Z5_TANCI</name>